<dbReference type="AlphaFoldDB" id="A0A1F6WNS4"/>
<organism evidence="1 2">
    <name type="scientific">Candidatus Nomurabacteria bacterium RIFCSPLOWO2_01_FULL_36_10b</name>
    <dbReference type="NCBI Taxonomy" id="1801766"/>
    <lineage>
        <taxon>Bacteria</taxon>
        <taxon>Candidatus Nomuraibacteriota</taxon>
    </lineage>
</organism>
<evidence type="ECO:0000313" key="2">
    <source>
        <dbReference type="Proteomes" id="UP000179448"/>
    </source>
</evidence>
<evidence type="ECO:0008006" key="3">
    <source>
        <dbReference type="Google" id="ProtNLM"/>
    </source>
</evidence>
<dbReference type="STRING" id="1801766.A2997_00660"/>
<sequence length="66" mass="7634">MKKNKAIAILAIIVIFSAILLAGCDYASRFAVKKYRNDGMTAKEARDSVRREIKDTKEYKLKYYKN</sequence>
<gene>
    <name evidence="1" type="ORF">A2997_00660</name>
</gene>
<protein>
    <recommendedName>
        <fullName evidence="3">Lipoprotein</fullName>
    </recommendedName>
</protein>
<comment type="caution">
    <text evidence="1">The sequence shown here is derived from an EMBL/GenBank/DDBJ whole genome shotgun (WGS) entry which is preliminary data.</text>
</comment>
<proteinExistence type="predicted"/>
<accession>A0A1F6WNS4</accession>
<dbReference type="PROSITE" id="PS51257">
    <property type="entry name" value="PROKAR_LIPOPROTEIN"/>
    <property type="match status" value="1"/>
</dbReference>
<dbReference type="EMBL" id="MFUQ01000016">
    <property type="protein sequence ID" value="OGI83486.1"/>
    <property type="molecule type" value="Genomic_DNA"/>
</dbReference>
<reference evidence="1 2" key="1">
    <citation type="journal article" date="2016" name="Nat. Commun.">
        <title>Thousands of microbial genomes shed light on interconnected biogeochemical processes in an aquifer system.</title>
        <authorList>
            <person name="Anantharaman K."/>
            <person name="Brown C.T."/>
            <person name="Hug L.A."/>
            <person name="Sharon I."/>
            <person name="Castelle C.J."/>
            <person name="Probst A.J."/>
            <person name="Thomas B.C."/>
            <person name="Singh A."/>
            <person name="Wilkins M.J."/>
            <person name="Karaoz U."/>
            <person name="Brodie E.L."/>
            <person name="Williams K.H."/>
            <person name="Hubbard S.S."/>
            <person name="Banfield J.F."/>
        </authorList>
    </citation>
    <scope>NUCLEOTIDE SEQUENCE [LARGE SCALE GENOMIC DNA]</scope>
</reference>
<dbReference type="Proteomes" id="UP000179448">
    <property type="component" value="Unassembled WGS sequence"/>
</dbReference>
<evidence type="ECO:0000313" key="1">
    <source>
        <dbReference type="EMBL" id="OGI83486.1"/>
    </source>
</evidence>
<name>A0A1F6WNS4_9BACT</name>